<feature type="transmembrane region" description="Helical" evidence="1">
    <location>
        <begin position="12"/>
        <end position="31"/>
    </location>
</feature>
<dbReference type="NCBIfam" id="TIGR02523">
    <property type="entry name" value="type_IV_pilV"/>
    <property type="match status" value="1"/>
</dbReference>
<dbReference type="EMBL" id="VYKI01000003">
    <property type="protein sequence ID" value="KAA9003540.1"/>
    <property type="molecule type" value="Genomic_DNA"/>
</dbReference>
<organism evidence="2 3">
    <name type="scientific">Stenotrophomonas cyclobalanopsidis</name>
    <dbReference type="NCBI Taxonomy" id="2771362"/>
    <lineage>
        <taxon>Bacteria</taxon>
        <taxon>Pseudomonadati</taxon>
        <taxon>Pseudomonadota</taxon>
        <taxon>Gammaproteobacteria</taxon>
        <taxon>Lysobacterales</taxon>
        <taxon>Lysobacteraceae</taxon>
        <taxon>Stenotrophomonas</taxon>
    </lineage>
</organism>
<keyword evidence="1" id="KW-0472">Membrane</keyword>
<reference evidence="2 3" key="1">
    <citation type="journal article" date="2020" name="Antonie Van Leeuwenhoek">
        <title>Stenotrophomonas cyclobalanopsidis sp. nov., isolated from the leaf spot disease of Cyclobalanopsis patelliformis.</title>
        <authorList>
            <person name="Bian D.R."/>
            <person name="Xue H."/>
            <person name="Piao C.G."/>
            <person name="Li Y."/>
        </authorList>
    </citation>
    <scope>NUCLEOTIDE SEQUENCE [LARGE SCALE GENOMIC DNA]</scope>
    <source>
        <strain evidence="2 3">TPQG1-4</strain>
    </source>
</reference>
<dbReference type="PROSITE" id="PS00409">
    <property type="entry name" value="PROKAR_NTER_METHYL"/>
    <property type="match status" value="1"/>
</dbReference>
<accession>A0ABQ6T4B5</accession>
<dbReference type="InterPro" id="IPR013362">
    <property type="entry name" value="Pilus_4_PilV"/>
</dbReference>
<keyword evidence="1" id="KW-1133">Transmembrane helix</keyword>
<proteinExistence type="predicted"/>
<keyword evidence="1" id="KW-0812">Transmembrane</keyword>
<gene>
    <name evidence="2" type="primary">pilV</name>
    <name evidence="2" type="ORF">FJU31_04395</name>
</gene>
<dbReference type="InterPro" id="IPR012902">
    <property type="entry name" value="N_methyl_site"/>
</dbReference>
<evidence type="ECO:0000256" key="1">
    <source>
        <dbReference type="SAM" id="Phobius"/>
    </source>
</evidence>
<dbReference type="Gene3D" id="3.30.700.10">
    <property type="entry name" value="Glycoprotein, Type 4 Pilin"/>
    <property type="match status" value="1"/>
</dbReference>
<evidence type="ECO:0000313" key="3">
    <source>
        <dbReference type="Proteomes" id="UP000326367"/>
    </source>
</evidence>
<sequence>MRPGAEQGFTLIEVLIAILVLGFGLLGFALLQTMNVRYVQSANFRTQATNLSYELLDQIRANRVGAAYYLGDYTATTSNCSPPTGTKISKDTYMADWRCRMGKGLGDGATAKVTRNGTLYTVQVTWGDDRWKADAADTTFSASTRL</sequence>
<dbReference type="RefSeq" id="WP_150453642.1">
    <property type="nucleotide sequence ID" value="NZ_VYKI01000003.1"/>
</dbReference>
<name>A0ABQ6T4B5_9GAMM</name>
<protein>
    <submittedName>
        <fullName evidence="2">Type IV pilus modification protein PilV</fullName>
    </submittedName>
</protein>
<evidence type="ECO:0000313" key="2">
    <source>
        <dbReference type="EMBL" id="KAA9003540.1"/>
    </source>
</evidence>
<dbReference type="NCBIfam" id="TIGR02532">
    <property type="entry name" value="IV_pilin_GFxxxE"/>
    <property type="match status" value="1"/>
</dbReference>
<dbReference type="Proteomes" id="UP000326367">
    <property type="component" value="Unassembled WGS sequence"/>
</dbReference>
<comment type="caution">
    <text evidence="2">The sequence shown here is derived from an EMBL/GenBank/DDBJ whole genome shotgun (WGS) entry which is preliminary data.</text>
</comment>
<keyword evidence="3" id="KW-1185">Reference proteome</keyword>
<dbReference type="Pfam" id="PF07963">
    <property type="entry name" value="N_methyl"/>
    <property type="match status" value="1"/>
</dbReference>